<reference evidence="2 3" key="1">
    <citation type="submission" date="2020-02" db="EMBL/GenBank/DDBJ databases">
        <title>Ideonella bacterium strain TBM-1.</title>
        <authorList>
            <person name="Chen W.-M."/>
        </authorList>
    </citation>
    <scope>NUCLEOTIDE SEQUENCE [LARGE SCALE GENOMIC DNA]</scope>
    <source>
        <strain evidence="2 3">TBM-1</strain>
    </source>
</reference>
<accession>A0A7C9PJF3</accession>
<name>A0A7C9PJF3_9BURK</name>
<dbReference type="RefSeq" id="WP_163459238.1">
    <property type="nucleotide sequence ID" value="NZ_JAAGOH010000029.1"/>
</dbReference>
<evidence type="ECO:0000313" key="3">
    <source>
        <dbReference type="Proteomes" id="UP000484255"/>
    </source>
</evidence>
<feature type="coiled-coil region" evidence="1">
    <location>
        <begin position="353"/>
        <end position="380"/>
    </location>
</feature>
<keyword evidence="1" id="KW-0175">Coiled coil</keyword>
<comment type="caution">
    <text evidence="2">The sequence shown here is derived from an EMBL/GenBank/DDBJ whole genome shotgun (WGS) entry which is preliminary data.</text>
</comment>
<evidence type="ECO:0000256" key="1">
    <source>
        <dbReference type="SAM" id="Coils"/>
    </source>
</evidence>
<dbReference type="AlphaFoldDB" id="A0A7C9PJF3"/>
<dbReference type="InterPro" id="IPR027417">
    <property type="entry name" value="P-loop_NTPase"/>
</dbReference>
<dbReference type="EMBL" id="JAAGOH010000029">
    <property type="protein sequence ID" value="NDY93189.1"/>
    <property type="molecule type" value="Genomic_DNA"/>
</dbReference>
<organism evidence="2 3">
    <name type="scientific">Ideonella livida</name>
    <dbReference type="NCBI Taxonomy" id="2707176"/>
    <lineage>
        <taxon>Bacteria</taxon>
        <taxon>Pseudomonadati</taxon>
        <taxon>Pseudomonadota</taxon>
        <taxon>Betaproteobacteria</taxon>
        <taxon>Burkholderiales</taxon>
        <taxon>Sphaerotilaceae</taxon>
        <taxon>Ideonella</taxon>
    </lineage>
</organism>
<keyword evidence="3" id="KW-1185">Reference proteome</keyword>
<dbReference type="SUPFAM" id="SSF52540">
    <property type="entry name" value="P-loop containing nucleoside triphosphate hydrolases"/>
    <property type="match status" value="1"/>
</dbReference>
<protein>
    <recommendedName>
        <fullName evidence="4">Sulfotransferase family protein</fullName>
    </recommendedName>
</protein>
<proteinExistence type="predicted"/>
<evidence type="ECO:0008006" key="4">
    <source>
        <dbReference type="Google" id="ProtNLM"/>
    </source>
</evidence>
<gene>
    <name evidence="2" type="ORF">G3A44_18505</name>
</gene>
<sequence>MTATVPQLWLHIGQTKTATTALQAWCAQHRDLLAQAGLLYPEVPASHPLKAQHRFLADGLHAGGPQAEAAVEHLLQAWAHSGLPRMLVSEEVLWHLFEQDPPRRRERLDWLAGRLRASGATVRVLVQLRRQDHWIASWHNQLVKTDVSPLARLDLPDFLAAYQRLDLLDYDRVLGDWADAFGDAALCVHPFDPGADPVRRVLGTLMGETLPPDPTPAPLEQDRLGQAALTLALAFNRQPEAARHKPALLRLLRRANPQLRHRAPPLAPALAEALRREVAPANARLAARLNRSAPLFADWAEAPATTEVGPVAPNTQLGIQNPVVPPLPEARTSEALDAQALAADVAVLAARLFIRHESRLERLNARVGALERALFGAEDDL</sequence>
<dbReference type="Gene3D" id="3.40.50.300">
    <property type="entry name" value="P-loop containing nucleotide triphosphate hydrolases"/>
    <property type="match status" value="1"/>
</dbReference>
<dbReference type="Proteomes" id="UP000484255">
    <property type="component" value="Unassembled WGS sequence"/>
</dbReference>
<evidence type="ECO:0000313" key="2">
    <source>
        <dbReference type="EMBL" id="NDY93189.1"/>
    </source>
</evidence>